<evidence type="ECO:0000313" key="2">
    <source>
        <dbReference type="EMBL" id="PSR74320.1"/>
    </source>
</evidence>
<gene>
    <name evidence="2" type="ORF">PHLCEN_2v9937</name>
</gene>
<comment type="similarity">
    <text evidence="1">Belongs to the Cyclase 1 superfamily.</text>
</comment>
<evidence type="ECO:0000256" key="1">
    <source>
        <dbReference type="ARBA" id="ARBA00007865"/>
    </source>
</evidence>
<sequence>MELVDLSHTLQKDMPIYPGDPAFQCCPALTVQESGVNVQSVRLGSHCGTHIDAPYHFFENGDKIEELPLSNFLGPAVVVDVTGKAPRQRIVWADVVQFEQRIRQGATEGSLLLFRTGWSRYWGTDEYFNHPFFDGEIAQRLVDIGIRVIGVDTLSPDETHLDDSGYTTMDFSVHKIVLGAGAIIAENLTNLEAIQHGDWMVSMAPLKIVGSDGSPVRALAWRTI</sequence>
<keyword evidence="3" id="KW-1185">Reference proteome</keyword>
<reference evidence="2 3" key="1">
    <citation type="submission" date="2018-02" db="EMBL/GenBank/DDBJ databases">
        <title>Genome sequence of the basidiomycete white-rot fungus Phlebia centrifuga.</title>
        <authorList>
            <person name="Granchi Z."/>
            <person name="Peng M."/>
            <person name="de Vries R.P."/>
            <person name="Hilden K."/>
            <person name="Makela M.R."/>
            <person name="Grigoriev I."/>
            <person name="Riley R."/>
        </authorList>
    </citation>
    <scope>NUCLEOTIDE SEQUENCE [LARGE SCALE GENOMIC DNA]</scope>
    <source>
        <strain evidence="2 3">FBCC195</strain>
    </source>
</reference>
<evidence type="ECO:0000313" key="3">
    <source>
        <dbReference type="Proteomes" id="UP000186601"/>
    </source>
</evidence>
<dbReference type="GO" id="GO:0004061">
    <property type="term" value="F:arylformamidase activity"/>
    <property type="evidence" value="ECO:0007669"/>
    <property type="project" value="InterPro"/>
</dbReference>
<dbReference type="PANTHER" id="PTHR31118">
    <property type="entry name" value="CYCLASE-LIKE PROTEIN 2"/>
    <property type="match status" value="1"/>
</dbReference>
<dbReference type="Pfam" id="PF04199">
    <property type="entry name" value="Cyclase"/>
    <property type="match status" value="1"/>
</dbReference>
<dbReference type="STRING" id="98765.A0A2R6NPD2"/>
<protein>
    <recommendedName>
        <fullName evidence="4">Cyclase</fullName>
    </recommendedName>
</protein>
<dbReference type="Proteomes" id="UP000186601">
    <property type="component" value="Unassembled WGS sequence"/>
</dbReference>
<dbReference type="PANTHER" id="PTHR31118:SF12">
    <property type="entry name" value="CYCLASE-LIKE PROTEIN 2"/>
    <property type="match status" value="1"/>
</dbReference>
<organism evidence="2 3">
    <name type="scientific">Hermanssonia centrifuga</name>
    <dbReference type="NCBI Taxonomy" id="98765"/>
    <lineage>
        <taxon>Eukaryota</taxon>
        <taxon>Fungi</taxon>
        <taxon>Dikarya</taxon>
        <taxon>Basidiomycota</taxon>
        <taxon>Agaricomycotina</taxon>
        <taxon>Agaricomycetes</taxon>
        <taxon>Polyporales</taxon>
        <taxon>Meruliaceae</taxon>
        <taxon>Hermanssonia</taxon>
    </lineage>
</organism>
<dbReference type="AlphaFoldDB" id="A0A2R6NPD2"/>
<dbReference type="InterPro" id="IPR037175">
    <property type="entry name" value="KFase_sf"/>
</dbReference>
<dbReference type="EMBL" id="MLYV02000996">
    <property type="protein sequence ID" value="PSR74320.1"/>
    <property type="molecule type" value="Genomic_DNA"/>
</dbReference>
<proteinExistence type="inferred from homology"/>
<evidence type="ECO:0008006" key="4">
    <source>
        <dbReference type="Google" id="ProtNLM"/>
    </source>
</evidence>
<comment type="caution">
    <text evidence="2">The sequence shown here is derived from an EMBL/GenBank/DDBJ whole genome shotgun (WGS) entry which is preliminary data.</text>
</comment>
<accession>A0A2R6NPD2</accession>
<dbReference type="SUPFAM" id="SSF102198">
    <property type="entry name" value="Putative cyclase"/>
    <property type="match status" value="1"/>
</dbReference>
<dbReference type="GO" id="GO:0019441">
    <property type="term" value="P:L-tryptophan catabolic process to kynurenine"/>
    <property type="evidence" value="ECO:0007669"/>
    <property type="project" value="InterPro"/>
</dbReference>
<dbReference type="OrthoDB" id="7108654at2759"/>
<name>A0A2R6NPD2_9APHY</name>
<dbReference type="Gene3D" id="3.50.30.50">
    <property type="entry name" value="Putative cyclase"/>
    <property type="match status" value="1"/>
</dbReference>
<dbReference type="InterPro" id="IPR007325">
    <property type="entry name" value="KFase/CYL"/>
</dbReference>